<name>A0A8T2TZL3_CERRI</name>
<comment type="caution">
    <text evidence="1">The sequence shown here is derived from an EMBL/GenBank/DDBJ whole genome shotgun (WGS) entry which is preliminary data.</text>
</comment>
<sequence>MTCRSLPLLSSTSSFRQGYSQTVVVGRCRSYDAQAFQVGFSSTPRCDNRGTYSPAAIGITDSHLRRALVSSLLCYGMQTPQGKTLLAMADDGLPQDTIGQCASVQLETLSYNQDVHPSKGMLQRRIEEVKSKEKDEIVQEIIYALVASKLLSAISRTPEEHASHSHSSLCSSIHPLSIQDVLIMQQRQQFSGLDDMLQAIHSSDVQKLTARHVAMVIHGKAYTEADRVPSEHRKVLHVDKFDFGKLYAASIMYGYFLANVQQRFQLEKRFLMENSGVYQKDYEAFSLESYMALQGAETLHRWSCIRSSHALQIIDQHCTILFGKYPFGPHIEQVPFGDAEMTIHLSYVKILTYQALAFGALLWDVQHNFTPLYPHVCGVY</sequence>
<keyword evidence="2" id="KW-1185">Reference proteome</keyword>
<organism evidence="1 2">
    <name type="scientific">Ceratopteris richardii</name>
    <name type="common">Triangle waterfern</name>
    <dbReference type="NCBI Taxonomy" id="49495"/>
    <lineage>
        <taxon>Eukaryota</taxon>
        <taxon>Viridiplantae</taxon>
        <taxon>Streptophyta</taxon>
        <taxon>Embryophyta</taxon>
        <taxon>Tracheophyta</taxon>
        <taxon>Polypodiopsida</taxon>
        <taxon>Polypodiidae</taxon>
        <taxon>Polypodiales</taxon>
        <taxon>Pteridineae</taxon>
        <taxon>Pteridaceae</taxon>
        <taxon>Parkerioideae</taxon>
        <taxon>Ceratopteris</taxon>
    </lineage>
</organism>
<dbReference type="OrthoDB" id="10625140at2759"/>
<dbReference type="EMBL" id="CM035414">
    <property type="protein sequence ID" value="KAH7428422.1"/>
    <property type="molecule type" value="Genomic_DNA"/>
</dbReference>
<dbReference type="PANTHER" id="PTHR31808">
    <property type="entry name" value="EXPRESSED PROTEIN"/>
    <property type="match status" value="1"/>
</dbReference>
<dbReference type="AlphaFoldDB" id="A0A8T2TZL3"/>
<evidence type="ECO:0000313" key="2">
    <source>
        <dbReference type="Proteomes" id="UP000825935"/>
    </source>
</evidence>
<gene>
    <name evidence="1" type="ORF">KP509_09G000900</name>
</gene>
<dbReference type="PANTHER" id="PTHR31808:SF4">
    <property type="entry name" value="LIGASE, PUTATIVE (DUF760)-RELATED"/>
    <property type="match status" value="1"/>
</dbReference>
<dbReference type="Proteomes" id="UP000825935">
    <property type="component" value="Chromosome 9"/>
</dbReference>
<dbReference type="Pfam" id="PF05542">
    <property type="entry name" value="DUF760"/>
    <property type="match status" value="1"/>
</dbReference>
<dbReference type="InterPro" id="IPR008479">
    <property type="entry name" value="DUF760"/>
</dbReference>
<protein>
    <submittedName>
        <fullName evidence="1">Uncharacterized protein</fullName>
    </submittedName>
</protein>
<proteinExistence type="predicted"/>
<dbReference type="InterPro" id="IPR038925">
    <property type="entry name" value="At3g17800-like"/>
</dbReference>
<reference evidence="1" key="1">
    <citation type="submission" date="2021-08" db="EMBL/GenBank/DDBJ databases">
        <title>WGS assembly of Ceratopteris richardii.</title>
        <authorList>
            <person name="Marchant D.B."/>
            <person name="Chen G."/>
            <person name="Jenkins J."/>
            <person name="Shu S."/>
            <person name="Leebens-Mack J."/>
            <person name="Grimwood J."/>
            <person name="Schmutz J."/>
            <person name="Soltis P."/>
            <person name="Soltis D."/>
            <person name="Chen Z.-H."/>
        </authorList>
    </citation>
    <scope>NUCLEOTIDE SEQUENCE</scope>
    <source>
        <strain evidence="1">Whitten #5841</strain>
        <tissue evidence="1">Leaf</tissue>
    </source>
</reference>
<evidence type="ECO:0000313" key="1">
    <source>
        <dbReference type="EMBL" id="KAH7428422.1"/>
    </source>
</evidence>
<accession>A0A8T2TZL3</accession>